<dbReference type="Pfam" id="PF03443">
    <property type="entry name" value="AA9"/>
    <property type="match status" value="1"/>
</dbReference>
<keyword evidence="10" id="KW-0964">Secreted</keyword>
<evidence type="ECO:0000256" key="7">
    <source>
        <dbReference type="ARBA" id="ARBA00023157"/>
    </source>
</evidence>
<evidence type="ECO:0000256" key="9">
    <source>
        <dbReference type="ARBA" id="ARBA00023326"/>
    </source>
</evidence>
<evidence type="ECO:0000313" key="14">
    <source>
        <dbReference type="Proteomes" id="UP000521872"/>
    </source>
</evidence>
<comment type="caution">
    <text evidence="13">The sequence shown here is derived from an EMBL/GenBank/DDBJ whole genome shotgun (WGS) entry which is preliminary data.</text>
</comment>
<dbReference type="Proteomes" id="UP000521872">
    <property type="component" value="Unassembled WGS sequence"/>
</dbReference>
<protein>
    <recommendedName>
        <fullName evidence="10">AA9 family lytic polysaccharide monooxygenase</fullName>
        <ecNumber evidence="10">1.14.99.56</ecNumber>
    </recommendedName>
    <alternativeName>
        <fullName evidence="10">Endo-beta-1,4-glucanase</fullName>
    </alternativeName>
    <alternativeName>
        <fullName evidence="10">Glycosyl hydrolase 61 family protein</fullName>
    </alternativeName>
</protein>
<dbReference type="GO" id="GO:0004497">
    <property type="term" value="F:monooxygenase activity"/>
    <property type="evidence" value="ECO:0007669"/>
    <property type="project" value="UniProtKB-KW"/>
</dbReference>
<dbReference type="GO" id="GO:0030245">
    <property type="term" value="P:cellulose catabolic process"/>
    <property type="evidence" value="ECO:0007669"/>
    <property type="project" value="UniProtKB-UniRule"/>
</dbReference>
<dbReference type="OrthoDB" id="2525337at2759"/>
<dbReference type="AlphaFoldDB" id="A0A8H4QVZ0"/>
<keyword evidence="2 11" id="KW-0732">Signal</keyword>
<keyword evidence="4" id="KW-0560">Oxidoreductase</keyword>
<evidence type="ECO:0000256" key="1">
    <source>
        <dbReference type="ARBA" id="ARBA00022723"/>
    </source>
</evidence>
<keyword evidence="8 10" id="KW-0119">Carbohydrate metabolism</keyword>
<keyword evidence="5" id="KW-0186">Copper</keyword>
<dbReference type="EC" id="1.14.99.56" evidence="10"/>
<dbReference type="GO" id="GO:0046872">
    <property type="term" value="F:metal ion binding"/>
    <property type="evidence" value="ECO:0007669"/>
    <property type="project" value="UniProtKB-KW"/>
</dbReference>
<evidence type="ECO:0000256" key="10">
    <source>
        <dbReference type="RuleBase" id="RU368122"/>
    </source>
</evidence>
<evidence type="ECO:0000256" key="6">
    <source>
        <dbReference type="ARBA" id="ARBA00023033"/>
    </source>
</evidence>
<dbReference type="PANTHER" id="PTHR33353">
    <property type="entry name" value="PUTATIVE (AFU_ORTHOLOGUE AFUA_1G12560)-RELATED"/>
    <property type="match status" value="1"/>
</dbReference>
<dbReference type="InterPro" id="IPR049892">
    <property type="entry name" value="AA9"/>
</dbReference>
<keyword evidence="7 10" id="KW-1015">Disulfide bond</keyword>
<dbReference type="InterPro" id="IPR005103">
    <property type="entry name" value="AA9_LPMO"/>
</dbReference>
<feature type="chain" id="PRO_5034707323" description="AA9 family lytic polysaccharide monooxygenase" evidence="11">
    <location>
        <begin position="19"/>
        <end position="238"/>
    </location>
</feature>
<keyword evidence="6" id="KW-0503">Monooxygenase</keyword>
<keyword evidence="14" id="KW-1185">Reference proteome</keyword>
<dbReference type="EMBL" id="JAACJL010000030">
    <property type="protein sequence ID" value="KAF4617796.1"/>
    <property type="molecule type" value="Genomic_DNA"/>
</dbReference>
<comment type="domain">
    <text evidence="10">Has a modular structure: an endo-beta-1,4-glucanase catalytic module at the N-terminus, a linker rich in serines and threonines, and a C-terminal carbohydrate-binding module (CBM).</text>
</comment>
<proteinExistence type="predicted"/>
<reference evidence="13 14" key="1">
    <citation type="submission" date="2019-12" db="EMBL/GenBank/DDBJ databases">
        <authorList>
            <person name="Floudas D."/>
            <person name="Bentzer J."/>
            <person name="Ahren D."/>
            <person name="Johansson T."/>
            <person name="Persson P."/>
            <person name="Tunlid A."/>
        </authorList>
    </citation>
    <scope>NUCLEOTIDE SEQUENCE [LARGE SCALE GENOMIC DNA]</scope>
    <source>
        <strain evidence="13 14">CBS 102.39</strain>
    </source>
</reference>
<dbReference type="CDD" id="cd21175">
    <property type="entry name" value="LPMO_AA9"/>
    <property type="match status" value="1"/>
</dbReference>
<evidence type="ECO:0000256" key="5">
    <source>
        <dbReference type="ARBA" id="ARBA00023008"/>
    </source>
</evidence>
<keyword evidence="9 10" id="KW-0624">Polysaccharide degradation</keyword>
<dbReference type="GO" id="GO:0008810">
    <property type="term" value="F:cellulase activity"/>
    <property type="evidence" value="ECO:0007669"/>
    <property type="project" value="UniProtKB-UniRule"/>
</dbReference>
<comment type="function">
    <text evidence="10">Lytic polysaccharide monooxygenase (LMPO) that depolymerizes crystalline and amorphous polysaccharides via the oxidation of scissile alpha- or beta-(1-4)-glycosidic bonds, yielding C1 and/or C4 oxidation products. Catalysis by LPMOs requires the reduction of the active-site copper from Cu(II) to Cu(I) by a reducing agent and H(2)O(2) or O(2) as a cosubstrate.</text>
</comment>
<keyword evidence="3 10" id="KW-0136">Cellulose degradation</keyword>
<evidence type="ECO:0000256" key="4">
    <source>
        <dbReference type="ARBA" id="ARBA00023002"/>
    </source>
</evidence>
<keyword evidence="1" id="KW-0479">Metal-binding</keyword>
<dbReference type="GO" id="GO:0030248">
    <property type="term" value="F:cellulose binding"/>
    <property type="evidence" value="ECO:0007669"/>
    <property type="project" value="UniProtKB-UniRule"/>
</dbReference>
<comment type="catalytic activity">
    <reaction evidence="10">
        <text>[(1-&gt;4)-beta-D-glucosyl]n+m + reduced acceptor + O2 = 4-dehydro-beta-D-glucosyl-[(1-&gt;4)-beta-D-glucosyl]n-1 + [(1-&gt;4)-beta-D-glucosyl]m + acceptor + H2O.</text>
        <dbReference type="EC" id="1.14.99.56"/>
    </reaction>
</comment>
<evidence type="ECO:0000259" key="12">
    <source>
        <dbReference type="Pfam" id="PF03443"/>
    </source>
</evidence>
<name>A0A8H4QVZ0_9AGAR</name>
<dbReference type="GO" id="GO:0005576">
    <property type="term" value="C:extracellular region"/>
    <property type="evidence" value="ECO:0007669"/>
    <property type="project" value="UniProtKB-SubCell"/>
</dbReference>
<gene>
    <name evidence="13" type="ORF">D9613_005982</name>
</gene>
<evidence type="ECO:0000256" key="2">
    <source>
        <dbReference type="ARBA" id="ARBA00022729"/>
    </source>
</evidence>
<feature type="signal peptide" evidence="11">
    <location>
        <begin position="1"/>
        <end position="18"/>
    </location>
</feature>
<evidence type="ECO:0000313" key="13">
    <source>
        <dbReference type="EMBL" id="KAF4617796.1"/>
    </source>
</evidence>
<organism evidence="13 14">
    <name type="scientific">Agrocybe pediades</name>
    <dbReference type="NCBI Taxonomy" id="84607"/>
    <lineage>
        <taxon>Eukaryota</taxon>
        <taxon>Fungi</taxon>
        <taxon>Dikarya</taxon>
        <taxon>Basidiomycota</taxon>
        <taxon>Agaricomycotina</taxon>
        <taxon>Agaricomycetes</taxon>
        <taxon>Agaricomycetidae</taxon>
        <taxon>Agaricales</taxon>
        <taxon>Agaricineae</taxon>
        <taxon>Strophariaceae</taxon>
        <taxon>Agrocybe</taxon>
    </lineage>
</organism>
<accession>A0A8H4QVZ0</accession>
<feature type="domain" description="Auxiliary Activity family 9 catalytic" evidence="12">
    <location>
        <begin position="20"/>
        <end position="222"/>
    </location>
</feature>
<dbReference type="Gene3D" id="2.70.50.70">
    <property type="match status" value="1"/>
</dbReference>
<evidence type="ECO:0000256" key="3">
    <source>
        <dbReference type="ARBA" id="ARBA00023001"/>
    </source>
</evidence>
<evidence type="ECO:0000256" key="11">
    <source>
        <dbReference type="SAM" id="SignalP"/>
    </source>
</evidence>
<evidence type="ECO:0000256" key="8">
    <source>
        <dbReference type="ARBA" id="ARBA00023277"/>
    </source>
</evidence>
<dbReference type="PANTHER" id="PTHR33353:SF18">
    <property type="entry name" value="ENDOGLUCANASE II"/>
    <property type="match status" value="1"/>
</dbReference>
<sequence>MQPKALLSFVVLAGSAAAKTVFSAISVNGVDQGHGVGVRVPSSNNAITDVTSNNIICNTGFVQPVSTAVIPVKGGDKITAQFHHYSAGYLGPDPSDPVDPTNKGPVLAYLAAVPSATQSTVTGLKWFKIGEIGYNGSQWGSDILFINGGNVTFTIPPCIASGQYLFRAEAIALQAATSYPGAQFYMSCAQLSIEGSPSPKSPSTVSFPGAYTPSSPGIVTSLFGLSSYTTPGPSVFTC</sequence>
<comment type="subcellular location">
    <subcellularLocation>
        <location evidence="10">Secreted</location>
    </subcellularLocation>
</comment>